<dbReference type="SUPFAM" id="SSF53474">
    <property type="entry name" value="alpha/beta-Hydrolases"/>
    <property type="match status" value="1"/>
</dbReference>
<dbReference type="PANTHER" id="PTHR22946">
    <property type="entry name" value="DIENELACTONE HYDROLASE DOMAIN-CONTAINING PROTEIN-RELATED"/>
    <property type="match status" value="1"/>
</dbReference>
<organism evidence="2 3">
    <name type="scientific">Lomentospora prolificans</name>
    <dbReference type="NCBI Taxonomy" id="41688"/>
    <lineage>
        <taxon>Eukaryota</taxon>
        <taxon>Fungi</taxon>
        <taxon>Dikarya</taxon>
        <taxon>Ascomycota</taxon>
        <taxon>Pezizomycotina</taxon>
        <taxon>Sordariomycetes</taxon>
        <taxon>Hypocreomycetidae</taxon>
        <taxon>Microascales</taxon>
        <taxon>Microascaceae</taxon>
        <taxon>Lomentospora</taxon>
    </lineage>
</organism>
<dbReference type="VEuPathDB" id="FungiDB:jhhlp_001404"/>
<dbReference type="InParanoid" id="A0A2N3NI17"/>
<protein>
    <recommendedName>
        <fullName evidence="1">Peptidase S9 prolyl oligopeptidase catalytic domain-containing protein</fullName>
    </recommendedName>
</protein>
<reference evidence="2 3" key="1">
    <citation type="journal article" date="2017" name="G3 (Bethesda)">
        <title>First Draft Genome Sequence of the Pathogenic Fungus Lomentospora prolificans (Formerly Scedosporium prolificans).</title>
        <authorList>
            <person name="Luo R."/>
            <person name="Zimin A."/>
            <person name="Workman R."/>
            <person name="Fan Y."/>
            <person name="Pertea G."/>
            <person name="Grossman N."/>
            <person name="Wear M.P."/>
            <person name="Jia B."/>
            <person name="Miller H."/>
            <person name="Casadevall A."/>
            <person name="Timp W."/>
            <person name="Zhang S.X."/>
            <person name="Salzberg S.L."/>
        </authorList>
    </citation>
    <scope>NUCLEOTIDE SEQUENCE [LARGE SCALE GENOMIC DNA]</scope>
    <source>
        <strain evidence="2 3">JHH-5317</strain>
    </source>
</reference>
<dbReference type="OrthoDB" id="5409895at2759"/>
<dbReference type="InterPro" id="IPR001375">
    <property type="entry name" value="Peptidase_S9_cat"/>
</dbReference>
<dbReference type="GO" id="GO:0016787">
    <property type="term" value="F:hydrolase activity"/>
    <property type="evidence" value="ECO:0007669"/>
    <property type="project" value="UniProtKB-KW"/>
</dbReference>
<accession>A0A2N3NI17</accession>
<name>A0A2N3NI17_9PEZI</name>
<evidence type="ECO:0000313" key="3">
    <source>
        <dbReference type="Proteomes" id="UP000233524"/>
    </source>
</evidence>
<dbReference type="Proteomes" id="UP000233524">
    <property type="component" value="Unassembled WGS sequence"/>
</dbReference>
<dbReference type="PANTHER" id="PTHR22946:SF12">
    <property type="entry name" value="CONIDIAL PIGMENT BIOSYNTHESIS PROTEIN AYG1 (AFU_ORTHOLOGUE AFUA_2G17550)"/>
    <property type="match status" value="1"/>
</dbReference>
<dbReference type="InterPro" id="IPR029058">
    <property type="entry name" value="AB_hydrolase_fold"/>
</dbReference>
<gene>
    <name evidence="2" type="ORF">jhhlp_001404</name>
</gene>
<dbReference type="STRING" id="41688.A0A2N3NI17"/>
<sequence>MKVPESKMLGPGEPRVWLMGTEAFARRMEHHDGIKALWETKWKFPQCTKSVYPFHDGQFEDFDPIFQYLVRNNINDGTSPEYTEAFFPVAASLTTTGDEALASGNLPLASAYYLRAACVLRIARFPYITAFPVVNCPVKWRAWEEQKRVYMKAALLWDCPVEDVSIPHVKASGKDRDVIPVYVRMPRDTGRGSKCPVVILITGLDGYRPDNTVRCDEFLKRGWGSVVVEIPGTADCPADSADPESPDRLWDSVLGWMESDGRFDMGRVMVWGLSSGGYYAIRIAHTHRERLVGSIAQGAGCHYFFDKEWLEKVDGHEYPFKLTPAMAMKHGYESVEEYREGVQKKFSLLETGIIHNPSTRLLLINGTLDGLMPIEDSMMLFEYGSPKEARFFSGALHMGYPMANVSVYPWMESVMEGAKKTV</sequence>
<keyword evidence="3" id="KW-1185">Reference proteome</keyword>
<dbReference type="FunFam" id="3.40.50.1820:FF:000145">
    <property type="entry name" value="Pigment biosynthesis protein"/>
    <property type="match status" value="1"/>
</dbReference>
<dbReference type="InterPro" id="IPR050261">
    <property type="entry name" value="FrsA_esterase"/>
</dbReference>
<evidence type="ECO:0000313" key="2">
    <source>
        <dbReference type="EMBL" id="PKS12106.1"/>
    </source>
</evidence>
<proteinExistence type="predicted"/>
<evidence type="ECO:0000259" key="1">
    <source>
        <dbReference type="Pfam" id="PF00326"/>
    </source>
</evidence>
<comment type="caution">
    <text evidence="2">The sequence shown here is derived from an EMBL/GenBank/DDBJ whole genome shotgun (WGS) entry which is preliminary data.</text>
</comment>
<dbReference type="Pfam" id="PF00326">
    <property type="entry name" value="Peptidase_S9"/>
    <property type="match status" value="1"/>
</dbReference>
<dbReference type="EMBL" id="NLAX01000004">
    <property type="protein sequence ID" value="PKS12106.1"/>
    <property type="molecule type" value="Genomic_DNA"/>
</dbReference>
<dbReference type="Gene3D" id="3.40.50.1820">
    <property type="entry name" value="alpha/beta hydrolase"/>
    <property type="match status" value="1"/>
</dbReference>
<feature type="domain" description="Peptidase S9 prolyl oligopeptidase catalytic" evidence="1">
    <location>
        <begin position="256"/>
        <end position="382"/>
    </location>
</feature>
<dbReference type="AlphaFoldDB" id="A0A2N3NI17"/>